<evidence type="ECO:0000256" key="6">
    <source>
        <dbReference type="SAM" id="Phobius"/>
    </source>
</evidence>
<feature type="transmembrane region" description="Helical" evidence="6">
    <location>
        <begin position="252"/>
        <end position="274"/>
    </location>
</feature>
<evidence type="ECO:0000256" key="3">
    <source>
        <dbReference type="ARBA" id="ARBA00022692"/>
    </source>
</evidence>
<keyword evidence="8" id="KW-1185">Reference proteome</keyword>
<comment type="caution">
    <text evidence="7">The sequence shown here is derived from an EMBL/GenBank/DDBJ whole genome shotgun (WGS) entry which is preliminary data.</text>
</comment>
<sequence length="430" mass="45346">MKYQSVRTAAKSMFRVGLFSIDQALSSLSNLAASIAAAHILSAGDFGAFGIVFATYLLVVLSARAVTGEVLLLADAGRANANGAINLVVAAVVGLGAGMILLGVAALLRGPVGVGLVPLAVGMVGLTVQDTIRYIGFATRRIELALVTDALWLAFIVLGFFFVSDSRSSLGEVTTIWVGSGVAAAFCTLPLLRTARPRWSAIAAWLCEQKNAMRNLLFDRGLVSVSQQSIIYVVALFIGLEGNAAYRGAQIVMAPINVLSVGLVTAVVPYLVRVWGRRPATLKKEAIRIAAISGFGLLGLTQLVANMPDWLGRAILAESWTYGQPVLHVMAMIIPLQAVNFTAANAMRAMGRTGAALAVRFVSVPMTLLAVVAAAYWGDIGAVIWAQVGTTAAAMLLWWSAFSRTYRHDCPPSANKADAAEQPELNADLS</sequence>
<dbReference type="PANTHER" id="PTHR30250:SF26">
    <property type="entry name" value="PSMA PROTEIN"/>
    <property type="match status" value="1"/>
</dbReference>
<evidence type="ECO:0000313" key="7">
    <source>
        <dbReference type="EMBL" id="MBB5707601.1"/>
    </source>
</evidence>
<feature type="transmembrane region" description="Helical" evidence="6">
    <location>
        <begin position="355"/>
        <end position="377"/>
    </location>
</feature>
<evidence type="ECO:0000256" key="5">
    <source>
        <dbReference type="ARBA" id="ARBA00023136"/>
    </source>
</evidence>
<dbReference type="GO" id="GO:0005886">
    <property type="term" value="C:plasma membrane"/>
    <property type="evidence" value="ECO:0007669"/>
    <property type="project" value="UniProtKB-SubCell"/>
</dbReference>
<evidence type="ECO:0000256" key="2">
    <source>
        <dbReference type="ARBA" id="ARBA00022475"/>
    </source>
</evidence>
<protein>
    <submittedName>
        <fullName evidence="7">O-antigen/teichoic acid export membrane protein</fullName>
    </submittedName>
</protein>
<dbReference type="EMBL" id="JACIJH010000010">
    <property type="protein sequence ID" value="MBB5707601.1"/>
    <property type="molecule type" value="Genomic_DNA"/>
</dbReference>
<feature type="transmembrane region" description="Helical" evidence="6">
    <location>
        <begin position="383"/>
        <end position="402"/>
    </location>
</feature>
<feature type="transmembrane region" description="Helical" evidence="6">
    <location>
        <begin position="144"/>
        <end position="163"/>
    </location>
</feature>
<keyword evidence="3 6" id="KW-0812">Transmembrane</keyword>
<feature type="transmembrane region" description="Helical" evidence="6">
    <location>
        <begin position="286"/>
        <end position="305"/>
    </location>
</feature>
<reference evidence="7 8" key="1">
    <citation type="submission" date="2020-08" db="EMBL/GenBank/DDBJ databases">
        <title>Genomic Encyclopedia of Type Strains, Phase IV (KMG-IV): sequencing the most valuable type-strain genomes for metagenomic binning, comparative biology and taxonomic classification.</title>
        <authorList>
            <person name="Goeker M."/>
        </authorList>
    </citation>
    <scope>NUCLEOTIDE SEQUENCE [LARGE SCALE GENOMIC DNA]</scope>
    <source>
        <strain evidence="7 8">DSM 27163</strain>
    </source>
</reference>
<organism evidence="7 8">
    <name type="scientific">Sphingopyxis panaciterrulae</name>
    <dbReference type="NCBI Taxonomy" id="462372"/>
    <lineage>
        <taxon>Bacteria</taxon>
        <taxon>Pseudomonadati</taxon>
        <taxon>Pseudomonadota</taxon>
        <taxon>Alphaproteobacteria</taxon>
        <taxon>Sphingomonadales</taxon>
        <taxon>Sphingomonadaceae</taxon>
        <taxon>Sphingopyxis</taxon>
    </lineage>
</organism>
<proteinExistence type="predicted"/>
<accession>A0A7W9B7T0</accession>
<evidence type="ECO:0000256" key="4">
    <source>
        <dbReference type="ARBA" id="ARBA00022989"/>
    </source>
</evidence>
<feature type="transmembrane region" description="Helical" evidence="6">
    <location>
        <begin position="48"/>
        <end position="72"/>
    </location>
</feature>
<feature type="transmembrane region" description="Helical" evidence="6">
    <location>
        <begin position="114"/>
        <end position="132"/>
    </location>
</feature>
<feature type="transmembrane region" description="Helical" evidence="6">
    <location>
        <begin position="325"/>
        <end position="343"/>
    </location>
</feature>
<keyword evidence="4 6" id="KW-1133">Transmembrane helix</keyword>
<keyword evidence="5 6" id="KW-0472">Membrane</keyword>
<dbReference type="RefSeq" id="WP_184099635.1">
    <property type="nucleotide sequence ID" value="NZ_JACIJH010000010.1"/>
</dbReference>
<dbReference type="AlphaFoldDB" id="A0A7W9B7T0"/>
<dbReference type="PANTHER" id="PTHR30250">
    <property type="entry name" value="PST FAMILY PREDICTED COLANIC ACID TRANSPORTER"/>
    <property type="match status" value="1"/>
</dbReference>
<comment type="subcellular location">
    <subcellularLocation>
        <location evidence="1">Cell membrane</location>
        <topology evidence="1">Multi-pass membrane protein</topology>
    </subcellularLocation>
</comment>
<dbReference type="Proteomes" id="UP000537161">
    <property type="component" value="Unassembled WGS sequence"/>
</dbReference>
<evidence type="ECO:0000313" key="8">
    <source>
        <dbReference type="Proteomes" id="UP000537161"/>
    </source>
</evidence>
<evidence type="ECO:0000256" key="1">
    <source>
        <dbReference type="ARBA" id="ARBA00004651"/>
    </source>
</evidence>
<feature type="transmembrane region" description="Helical" evidence="6">
    <location>
        <begin position="221"/>
        <end position="240"/>
    </location>
</feature>
<name>A0A7W9B7T0_9SPHN</name>
<feature type="transmembrane region" description="Helical" evidence="6">
    <location>
        <begin position="84"/>
        <end position="108"/>
    </location>
</feature>
<gene>
    <name evidence="7" type="ORF">FHR21_002968</name>
</gene>
<feature type="transmembrane region" description="Helical" evidence="6">
    <location>
        <begin position="175"/>
        <end position="192"/>
    </location>
</feature>
<keyword evidence="2" id="KW-1003">Cell membrane</keyword>
<dbReference type="InterPro" id="IPR050833">
    <property type="entry name" value="Poly_Biosynth_Transport"/>
</dbReference>